<dbReference type="GO" id="GO:0015074">
    <property type="term" value="P:DNA integration"/>
    <property type="evidence" value="ECO:0007669"/>
    <property type="project" value="UniProtKB-KW"/>
</dbReference>
<dbReference type="CDD" id="cd01189">
    <property type="entry name" value="INT_ICEBs1_C_like"/>
    <property type="match status" value="1"/>
</dbReference>
<dbReference type="InterPro" id="IPR010998">
    <property type="entry name" value="Integrase_recombinase_N"/>
</dbReference>
<dbReference type="Gene3D" id="1.10.150.130">
    <property type="match status" value="1"/>
</dbReference>
<gene>
    <name evidence="6" type="ORF">LM010_14830</name>
</gene>
<dbReference type="Pfam" id="PF00589">
    <property type="entry name" value="Phage_integrase"/>
    <property type="match status" value="1"/>
</dbReference>
<dbReference type="PANTHER" id="PTHR30629">
    <property type="entry name" value="PROPHAGE INTEGRASE"/>
    <property type="match status" value="1"/>
</dbReference>
<evidence type="ECO:0000256" key="4">
    <source>
        <dbReference type="ARBA" id="ARBA00023172"/>
    </source>
</evidence>
<dbReference type="GO" id="GO:0006310">
    <property type="term" value="P:DNA recombination"/>
    <property type="evidence" value="ECO:0007669"/>
    <property type="project" value="UniProtKB-KW"/>
</dbReference>
<dbReference type="GO" id="GO:0003677">
    <property type="term" value="F:DNA binding"/>
    <property type="evidence" value="ECO:0007669"/>
    <property type="project" value="UniProtKB-KW"/>
</dbReference>
<dbReference type="PROSITE" id="PS51898">
    <property type="entry name" value="TYR_RECOMBINASE"/>
    <property type="match status" value="1"/>
</dbReference>
<name>A0A5P8JTZ5_9LACO</name>
<comment type="similarity">
    <text evidence="1">Belongs to the 'phage' integrase family.</text>
</comment>
<dbReference type="Proteomes" id="UP000388452">
    <property type="component" value="Chromosome"/>
</dbReference>
<dbReference type="RefSeq" id="WP_056963521.1">
    <property type="nucleotide sequence ID" value="NZ_CP045068.1"/>
</dbReference>
<evidence type="ECO:0000259" key="5">
    <source>
        <dbReference type="PROSITE" id="PS51898"/>
    </source>
</evidence>
<evidence type="ECO:0000313" key="7">
    <source>
        <dbReference type="Proteomes" id="UP000388452"/>
    </source>
</evidence>
<dbReference type="Gene3D" id="1.10.443.10">
    <property type="entry name" value="Intergrase catalytic core"/>
    <property type="match status" value="1"/>
</dbReference>
<dbReference type="InterPro" id="IPR002104">
    <property type="entry name" value="Integrase_catalytic"/>
</dbReference>
<protein>
    <submittedName>
        <fullName evidence="6">Tyrosine-type recombinase/integrase</fullName>
    </submittedName>
</protein>
<feature type="domain" description="Tyr recombinase" evidence="5">
    <location>
        <begin position="192"/>
        <end position="400"/>
    </location>
</feature>
<keyword evidence="2" id="KW-0229">DNA integration</keyword>
<dbReference type="InterPro" id="IPR011010">
    <property type="entry name" value="DNA_brk_join_enz"/>
</dbReference>
<evidence type="ECO:0000256" key="2">
    <source>
        <dbReference type="ARBA" id="ARBA00022908"/>
    </source>
</evidence>
<proteinExistence type="inferred from homology"/>
<evidence type="ECO:0000256" key="1">
    <source>
        <dbReference type="ARBA" id="ARBA00008857"/>
    </source>
</evidence>
<dbReference type="InterPro" id="IPR013762">
    <property type="entry name" value="Integrase-like_cat_sf"/>
</dbReference>
<dbReference type="AlphaFoldDB" id="A0A5P8JTZ5"/>
<dbReference type="PANTHER" id="PTHR30629:SF2">
    <property type="entry name" value="PROPHAGE INTEGRASE INTS-RELATED"/>
    <property type="match status" value="1"/>
</dbReference>
<keyword evidence="3" id="KW-0238">DNA-binding</keyword>
<dbReference type="InterPro" id="IPR050808">
    <property type="entry name" value="Phage_Integrase"/>
</dbReference>
<keyword evidence="4" id="KW-0233">DNA recombination</keyword>
<reference evidence="6 7" key="1">
    <citation type="submission" date="2019-10" db="EMBL/GenBank/DDBJ databases">
        <title>Genome sequencing of Lactobacillus manihotivorans.</title>
        <authorList>
            <person name="Kim K."/>
        </authorList>
    </citation>
    <scope>NUCLEOTIDE SEQUENCE [LARGE SCALE GENOMIC DNA]</scope>
    <source>
        <strain evidence="6 7">LM010</strain>
    </source>
</reference>
<evidence type="ECO:0000256" key="3">
    <source>
        <dbReference type="ARBA" id="ARBA00023125"/>
    </source>
</evidence>
<organism evidence="6 7">
    <name type="scientific">Lacticaseibacillus manihotivorans</name>
    <dbReference type="NCBI Taxonomy" id="88233"/>
    <lineage>
        <taxon>Bacteria</taxon>
        <taxon>Bacillati</taxon>
        <taxon>Bacillota</taxon>
        <taxon>Bacilli</taxon>
        <taxon>Lactobacillales</taxon>
        <taxon>Lactobacillaceae</taxon>
        <taxon>Lacticaseibacillus</taxon>
    </lineage>
</organism>
<accession>A0A5P8JTZ5</accession>
<evidence type="ECO:0000313" key="6">
    <source>
        <dbReference type="EMBL" id="QFQ92583.1"/>
    </source>
</evidence>
<dbReference type="EMBL" id="CP045068">
    <property type="protein sequence ID" value="QFQ92583.1"/>
    <property type="molecule type" value="Genomic_DNA"/>
</dbReference>
<dbReference type="SUPFAM" id="SSF56349">
    <property type="entry name" value="DNA breaking-rejoining enzymes"/>
    <property type="match status" value="1"/>
</dbReference>
<sequence>MTINETKAGNYRVEVFFPKNVREILANGESRFRKTVPTKAEAQRLEREIQTKIETVTQTGTDRVMSLKGEISFKDFYETLWLPLYEAGGSGRIRTIPTKATVDQTKNIFRLHLLPLFGKYSLTYLNEHNQIVMEELAILGEQYANIRTIKSYVGQLFDVAEAADFIEVNRIAKILRFVNSPKKKRLHDKRVAEGEALTADELIAWIDAARTDLESGKLSEEEYLLFVLTLNLGDRKSESYGLRWRYVDLENGYIYVMNALNKHKELGPTKGHKQTKIQVPDFIIALLKKWKEHQADQLASVGITNLDGEQFVFTYTDNRGHMNQPLHADFLNYRLNSMQKRHPALKHAYPHKLRHTYSTLALEGGATMEAISAALTHSDVATTRIYVNTPDIVNLTTNNMFAKRIAEARAKAEAKEKTSHLS</sequence>